<proteinExistence type="predicted"/>
<dbReference type="RefSeq" id="WP_034246973.1">
    <property type="nucleotide sequence ID" value="NZ_AQRA01000013.1"/>
</dbReference>
<dbReference type="InterPro" id="IPR028204">
    <property type="entry name" value="Tricorn_C1"/>
</dbReference>
<dbReference type="OrthoDB" id="6397760at2"/>
<sequence>MKNIFRLSLLGFLLVLIIASCSKDDDATIPDSNSTLIEQQKVFKEFWEIYDRHYPLMHRKNIDWQNVYDTYYPKITSTTSDNQLFGIFETIMGTIVKDGHSSLTFNANQEAGFEPEFDRNIQNMIQNNTAGKVSIVSSTANNPYLSYGTITSDSNIGYINSKNFEPVRENDSEFNNFKTIVDEALTALKNKTGIIIDLRTNGGGQGPFAYYLAGRFFANNTPIELIRQRIKIATGSTVASLGEWATKEFEGYPDARVEGGFVAGVSPEDNTVVASGPFQFTKKVAVLTSKGTASAAEYFTAAMKTQSHTRTIGNTTFGIFAGSDIFTLTNGGGKWKTQVSIHDVEVKYNNTFQSFEGIGISPDILSIPTNAQVAAGDDIHIAEAIHYIKN</sequence>
<feature type="signal peptide" evidence="1">
    <location>
        <begin position="1"/>
        <end position="22"/>
    </location>
</feature>
<dbReference type="Proteomes" id="UP000023541">
    <property type="component" value="Unassembled WGS sequence"/>
</dbReference>
<keyword evidence="4" id="KW-1185">Reference proteome</keyword>
<evidence type="ECO:0000259" key="2">
    <source>
        <dbReference type="SMART" id="SM00245"/>
    </source>
</evidence>
<evidence type="ECO:0000313" key="4">
    <source>
        <dbReference type="Proteomes" id="UP000023541"/>
    </source>
</evidence>
<organism evidence="3 4">
    <name type="scientific">Aquimarina atlantica</name>
    <dbReference type="NCBI Taxonomy" id="1317122"/>
    <lineage>
        <taxon>Bacteria</taxon>
        <taxon>Pseudomonadati</taxon>
        <taxon>Bacteroidota</taxon>
        <taxon>Flavobacteriia</taxon>
        <taxon>Flavobacteriales</taxon>
        <taxon>Flavobacteriaceae</taxon>
        <taxon>Aquimarina</taxon>
    </lineage>
</organism>
<dbReference type="EMBL" id="AQRA01000013">
    <property type="protein sequence ID" value="EZH71612.1"/>
    <property type="molecule type" value="Genomic_DNA"/>
</dbReference>
<dbReference type="SUPFAM" id="SSF52096">
    <property type="entry name" value="ClpP/crotonase"/>
    <property type="match status" value="1"/>
</dbReference>
<dbReference type="AlphaFoldDB" id="A0A023BNI9"/>
<evidence type="ECO:0000313" key="3">
    <source>
        <dbReference type="EMBL" id="EZH71612.1"/>
    </source>
</evidence>
<gene>
    <name evidence="3" type="ORF">ATO12_06525</name>
</gene>
<keyword evidence="1" id="KW-0732">Signal</keyword>
<name>A0A023BNI9_9FLAO</name>
<dbReference type="Pfam" id="PF03572">
    <property type="entry name" value="Peptidase_S41"/>
    <property type="match status" value="1"/>
</dbReference>
<dbReference type="InterPro" id="IPR005151">
    <property type="entry name" value="Tail-specific_protease"/>
</dbReference>
<dbReference type="PROSITE" id="PS51257">
    <property type="entry name" value="PROKAR_LIPOPROTEIN"/>
    <property type="match status" value="1"/>
</dbReference>
<dbReference type="PANTHER" id="PTHR11261:SF3">
    <property type="entry name" value="RETINOL-BINDING PROTEIN 3"/>
    <property type="match status" value="1"/>
</dbReference>
<dbReference type="SMART" id="SM00245">
    <property type="entry name" value="TSPc"/>
    <property type="match status" value="1"/>
</dbReference>
<dbReference type="PANTHER" id="PTHR11261">
    <property type="entry name" value="INTERPHOTORECEPTOR RETINOID-BINDING PROTEIN"/>
    <property type="match status" value="1"/>
</dbReference>
<dbReference type="eggNOG" id="COG0793">
    <property type="taxonomic scope" value="Bacteria"/>
</dbReference>
<feature type="domain" description="Tail specific protease" evidence="2">
    <location>
        <begin position="114"/>
        <end position="368"/>
    </location>
</feature>
<dbReference type="InterPro" id="IPR029045">
    <property type="entry name" value="ClpP/crotonase-like_dom_sf"/>
</dbReference>
<protein>
    <recommendedName>
        <fullName evidence="2">Tail specific protease domain-containing protein</fullName>
    </recommendedName>
</protein>
<dbReference type="GO" id="GO:0008236">
    <property type="term" value="F:serine-type peptidase activity"/>
    <property type="evidence" value="ECO:0007669"/>
    <property type="project" value="InterPro"/>
</dbReference>
<dbReference type="Gene3D" id="3.90.226.10">
    <property type="entry name" value="2-enoyl-CoA Hydratase, Chain A, domain 1"/>
    <property type="match status" value="1"/>
</dbReference>
<dbReference type="STRING" id="1317122.ATO12_06525"/>
<feature type="chain" id="PRO_5001511772" description="Tail specific protease domain-containing protein" evidence="1">
    <location>
        <begin position="23"/>
        <end position="390"/>
    </location>
</feature>
<reference evidence="3 4" key="1">
    <citation type="submission" date="2014-04" db="EMBL/GenBank/DDBJ databases">
        <title>Aquimarina sp. 22II-S11-z7 Genome Sequencing.</title>
        <authorList>
            <person name="Lai Q."/>
        </authorList>
    </citation>
    <scope>NUCLEOTIDE SEQUENCE [LARGE SCALE GENOMIC DNA]</scope>
    <source>
        <strain evidence="3 4">22II-S11-z7</strain>
    </source>
</reference>
<evidence type="ECO:0000256" key="1">
    <source>
        <dbReference type="SAM" id="SignalP"/>
    </source>
</evidence>
<comment type="caution">
    <text evidence="3">The sequence shown here is derived from an EMBL/GenBank/DDBJ whole genome shotgun (WGS) entry which is preliminary data.</text>
</comment>
<dbReference type="Pfam" id="PF14684">
    <property type="entry name" value="Tricorn_C1"/>
    <property type="match status" value="1"/>
</dbReference>
<dbReference type="GO" id="GO:0006508">
    <property type="term" value="P:proteolysis"/>
    <property type="evidence" value="ECO:0007669"/>
    <property type="project" value="InterPro"/>
</dbReference>
<dbReference type="Gene3D" id="3.30.750.44">
    <property type="match status" value="1"/>
</dbReference>
<accession>A0A023BNI9</accession>